<evidence type="ECO:0000313" key="2">
    <source>
        <dbReference type="EMBL" id="RSN79114.1"/>
    </source>
</evidence>
<feature type="domain" description="S-layer protein outer" evidence="1">
    <location>
        <begin position="43"/>
        <end position="109"/>
    </location>
</feature>
<evidence type="ECO:0000259" key="1">
    <source>
        <dbReference type="Pfam" id="PF05124"/>
    </source>
</evidence>
<gene>
    <name evidence="2" type="ORF">D6D85_00005</name>
</gene>
<dbReference type="RefSeq" id="WP_133308271.1">
    <property type="nucleotide sequence ID" value="NZ_RCOS01000001.1"/>
</dbReference>
<protein>
    <recommendedName>
        <fullName evidence="1">S-layer protein outer domain-containing protein</fullName>
    </recommendedName>
</protein>
<dbReference type="Pfam" id="PF05124">
    <property type="entry name" value="S_layer_C"/>
    <property type="match status" value="1"/>
</dbReference>
<name>A0A3R9PP34_9CREN</name>
<organism evidence="2 3">
    <name type="scientific">Candidatus Methanodesulfokora washburnensis</name>
    <dbReference type="NCBI Taxonomy" id="2478471"/>
    <lineage>
        <taxon>Archaea</taxon>
        <taxon>Thermoproteota</taxon>
        <taxon>Candidatus Korarchaeia</taxon>
        <taxon>Candidatus Korarchaeia incertae sedis</taxon>
        <taxon>Candidatus Methanodesulfokora</taxon>
    </lineage>
</organism>
<dbReference type="InterPro" id="IPR022651">
    <property type="entry name" value="S_layer_C"/>
</dbReference>
<comment type="caution">
    <text evidence="2">The sequence shown here is derived from an EMBL/GenBank/DDBJ whole genome shotgun (WGS) entry which is preliminary data.</text>
</comment>
<evidence type="ECO:0000313" key="3">
    <source>
        <dbReference type="Proteomes" id="UP000277582"/>
    </source>
</evidence>
<sequence>MRRMRRGCIALASILIVISPVIAAAEPISLFPSPFVKAGTIFTENGTSTMAIIIGDRAASVDMIGAAMLALKISSHLYYKNAPYVSIEDAEKHGIALYYGGFSANEYNISKTTLSLVGSSVGPNLPPPDHYLYWNATSKTIGTETVPGAIFNLGGTECGMDNDFVLAPLDNMGLYPASFPYLLGINASIDDAKGVVYDNTTGRFYMNTGLIELSEGKEINIPWLGFKLIIKKVDAAKGYAAALLVAPDGTTIAYLNITNVGVVTPQDFVFNPDDPANWGDPRVVATGDYHIKDKGHKGVPEFRIDMTSHPEGNWILLPDFKVILANFTSADLPQYALSESIYGKYGDPWYLSIWHTGITPGWFHDVTYPVKGYALTNNWTVSLGAPYNITYYWSPAVFPWFNGNVKAYVWDFWQTGTSFYVFNSNDTWYFNITKHIGCYDFVFTSIGNYTKPGQVTCPLTQSWANVTVNCTFICGDWAGVYKIKTTEETVEKLKCEFMKGENFATMQAKATVYPRGATGVFAGIFDRFENVTGFKGTTQIKIETSGNVTYAKDITQPADVDQIFAGEAVFSF</sequence>
<dbReference type="AlphaFoldDB" id="A0A3R9PP34"/>
<dbReference type="Proteomes" id="UP000277582">
    <property type="component" value="Unassembled WGS sequence"/>
</dbReference>
<keyword evidence="3" id="KW-1185">Reference proteome</keyword>
<proteinExistence type="predicted"/>
<feature type="non-terminal residue" evidence="2">
    <location>
        <position position="572"/>
    </location>
</feature>
<dbReference type="EMBL" id="RCOS01000001">
    <property type="protein sequence ID" value="RSN79114.1"/>
    <property type="molecule type" value="Genomic_DNA"/>
</dbReference>
<accession>A0A3R9PP34</accession>
<reference evidence="2 3" key="1">
    <citation type="submission" date="2018-10" db="EMBL/GenBank/DDBJ databases">
        <title>Co-occurring genomic capacity for anaerobic methane metabolism and dissimilatory sulfite reduction discovered in the Korarchaeota.</title>
        <authorList>
            <person name="Mckay L.J."/>
            <person name="Dlakic M."/>
            <person name="Fields M.W."/>
            <person name="Delmont T.O."/>
            <person name="Eren A.M."/>
            <person name="Jay Z.J."/>
            <person name="Klingelsmith K.B."/>
            <person name="Rusch D.B."/>
            <person name="Inskeep W.P."/>
        </authorList>
    </citation>
    <scope>NUCLEOTIDE SEQUENCE [LARGE SCALE GENOMIC DNA]</scope>
    <source>
        <strain evidence="2 3">MDKW</strain>
    </source>
</reference>